<dbReference type="PANTHER" id="PTHR40106:SF1">
    <property type="entry name" value="INNER MEMBRANE PROTEIN RCLC"/>
    <property type="match status" value="1"/>
</dbReference>
<dbReference type="InterPro" id="IPR007339">
    <property type="entry name" value="RclC-like"/>
</dbReference>
<evidence type="ECO:0000256" key="1">
    <source>
        <dbReference type="SAM" id="Phobius"/>
    </source>
</evidence>
<dbReference type="AlphaFoldDB" id="A0A150P8D6"/>
<comment type="caution">
    <text evidence="2">The sequence shown here is derived from an EMBL/GenBank/DDBJ whole genome shotgun (WGS) entry which is preliminary data.</text>
</comment>
<sequence length="176" mass="18679">MSTTDRTAQLADIQVTKRAEPSLADWGVRIEALGGRLLRAGLALTLLWIGGMKFTGLEAQAIRPFIENSPLFAWTYPVLGFQGMSNLLGITEIAIGLAILSRPWSARIAAAGSLLGALTFLSTLSFLITTPGVWADDIGGFPAIGALGQFLIKDVALLAISVWSLGEALRAARREA</sequence>
<keyword evidence="1" id="KW-0472">Membrane</keyword>
<proteinExistence type="predicted"/>
<dbReference type="PANTHER" id="PTHR40106">
    <property type="entry name" value="INNER MEMBRANE PROTEIN RCLC"/>
    <property type="match status" value="1"/>
</dbReference>
<feature type="transmembrane region" description="Helical" evidence="1">
    <location>
        <begin position="140"/>
        <end position="165"/>
    </location>
</feature>
<organism evidence="2 3">
    <name type="scientific">Sorangium cellulosum</name>
    <name type="common">Polyangium cellulosum</name>
    <dbReference type="NCBI Taxonomy" id="56"/>
    <lineage>
        <taxon>Bacteria</taxon>
        <taxon>Pseudomonadati</taxon>
        <taxon>Myxococcota</taxon>
        <taxon>Polyangia</taxon>
        <taxon>Polyangiales</taxon>
        <taxon>Polyangiaceae</taxon>
        <taxon>Sorangium</taxon>
    </lineage>
</organism>
<gene>
    <name evidence="2" type="ORF">BE04_46185</name>
</gene>
<dbReference type="GO" id="GO:0005886">
    <property type="term" value="C:plasma membrane"/>
    <property type="evidence" value="ECO:0007669"/>
    <property type="project" value="TreeGrafter"/>
</dbReference>
<dbReference type="Proteomes" id="UP000075604">
    <property type="component" value="Unassembled WGS sequence"/>
</dbReference>
<dbReference type="Pfam" id="PF04224">
    <property type="entry name" value="DUF417"/>
    <property type="match status" value="1"/>
</dbReference>
<evidence type="ECO:0000313" key="2">
    <source>
        <dbReference type="EMBL" id="KYF51959.1"/>
    </source>
</evidence>
<accession>A0A150P8D6</accession>
<protein>
    <submittedName>
        <fullName evidence="2">Uncharacterized protein</fullName>
    </submittedName>
</protein>
<reference evidence="2 3" key="1">
    <citation type="submission" date="2014-02" db="EMBL/GenBank/DDBJ databases">
        <title>The small core and large imbalanced accessory genome model reveals a collaborative survival strategy of Sorangium cellulosum strains in nature.</title>
        <authorList>
            <person name="Han K."/>
            <person name="Peng R."/>
            <person name="Blom J."/>
            <person name="Li Y.-Z."/>
        </authorList>
    </citation>
    <scope>NUCLEOTIDE SEQUENCE [LARGE SCALE GENOMIC DNA]</scope>
    <source>
        <strain evidence="2 3">So0157-18</strain>
    </source>
</reference>
<name>A0A150P8D6_SORCE</name>
<keyword evidence="1" id="KW-1133">Transmembrane helix</keyword>
<evidence type="ECO:0000313" key="3">
    <source>
        <dbReference type="Proteomes" id="UP000075604"/>
    </source>
</evidence>
<dbReference type="GO" id="GO:1901530">
    <property type="term" value="P:response to hypochlorite"/>
    <property type="evidence" value="ECO:0007669"/>
    <property type="project" value="TreeGrafter"/>
</dbReference>
<dbReference type="EMBL" id="JELX01003546">
    <property type="protein sequence ID" value="KYF51959.1"/>
    <property type="molecule type" value="Genomic_DNA"/>
</dbReference>
<feature type="transmembrane region" description="Helical" evidence="1">
    <location>
        <begin position="108"/>
        <end position="128"/>
    </location>
</feature>
<keyword evidence="1" id="KW-0812">Transmembrane</keyword>
<feature type="transmembrane region" description="Helical" evidence="1">
    <location>
        <begin position="74"/>
        <end position="101"/>
    </location>
</feature>
<feature type="transmembrane region" description="Helical" evidence="1">
    <location>
        <begin position="37"/>
        <end position="54"/>
    </location>
</feature>